<dbReference type="Gene3D" id="1.10.260.40">
    <property type="entry name" value="lambda repressor-like DNA-binding domains"/>
    <property type="match status" value="1"/>
</dbReference>
<evidence type="ECO:0000313" key="2">
    <source>
        <dbReference type="EMBL" id="MBC8579961.1"/>
    </source>
</evidence>
<dbReference type="SMART" id="SM00530">
    <property type="entry name" value="HTH_XRE"/>
    <property type="match status" value="1"/>
</dbReference>
<feature type="domain" description="HTH cro/C1-type" evidence="1">
    <location>
        <begin position="9"/>
        <end position="64"/>
    </location>
</feature>
<dbReference type="PROSITE" id="PS50943">
    <property type="entry name" value="HTH_CROC1"/>
    <property type="match status" value="1"/>
</dbReference>
<evidence type="ECO:0000313" key="3">
    <source>
        <dbReference type="Proteomes" id="UP000655830"/>
    </source>
</evidence>
<dbReference type="Pfam" id="PF01381">
    <property type="entry name" value="HTH_3"/>
    <property type="match status" value="1"/>
</dbReference>
<dbReference type="InterPro" id="IPR001387">
    <property type="entry name" value="Cro/C1-type_HTH"/>
</dbReference>
<dbReference type="GO" id="GO:0003677">
    <property type="term" value="F:DNA binding"/>
    <property type="evidence" value="ECO:0007669"/>
    <property type="project" value="InterPro"/>
</dbReference>
<accession>A0A926EHY1</accession>
<dbReference type="InterPro" id="IPR010982">
    <property type="entry name" value="Lambda_DNA-bd_dom_sf"/>
</dbReference>
<gene>
    <name evidence="2" type="ORF">H8718_10530</name>
</gene>
<dbReference type="RefSeq" id="WP_249332858.1">
    <property type="nucleotide sequence ID" value="NZ_JACRSY010000015.1"/>
</dbReference>
<dbReference type="AlphaFoldDB" id="A0A926EHY1"/>
<dbReference type="Proteomes" id="UP000655830">
    <property type="component" value="Unassembled WGS sequence"/>
</dbReference>
<name>A0A926EHY1_9FIRM</name>
<dbReference type="CDD" id="cd00093">
    <property type="entry name" value="HTH_XRE"/>
    <property type="match status" value="1"/>
</dbReference>
<comment type="caution">
    <text evidence="2">The sequence shown here is derived from an EMBL/GenBank/DDBJ whole genome shotgun (WGS) entry which is preliminary data.</text>
</comment>
<dbReference type="EMBL" id="JACRSY010000015">
    <property type="protein sequence ID" value="MBC8579961.1"/>
    <property type="molecule type" value="Genomic_DNA"/>
</dbReference>
<reference evidence="2" key="1">
    <citation type="submission" date="2020-08" db="EMBL/GenBank/DDBJ databases">
        <title>Genome public.</title>
        <authorList>
            <person name="Liu C."/>
            <person name="Sun Q."/>
        </authorList>
    </citation>
    <scope>NUCLEOTIDE SEQUENCE</scope>
    <source>
        <strain evidence="2">NSJ-12</strain>
    </source>
</reference>
<evidence type="ECO:0000259" key="1">
    <source>
        <dbReference type="PROSITE" id="PS50943"/>
    </source>
</evidence>
<sequence>MTTSVNKLIKKRRLELGLTLKDVANALNVAESTVSRYESKDIQNMGIDKIKELANVLQCSPGFLMGWEDSVTIKATNNSLSLSQNEKELVKKYRVLDEKGQHTVNTVLDMEHNRCTNDYLIPIAAHNDNITNEELELINQDLADMDNW</sequence>
<dbReference type="SUPFAM" id="SSF47413">
    <property type="entry name" value="lambda repressor-like DNA-binding domains"/>
    <property type="match status" value="1"/>
</dbReference>
<keyword evidence="3" id="KW-1185">Reference proteome</keyword>
<protein>
    <submittedName>
        <fullName evidence="2">Helix-turn-helix transcriptional regulator</fullName>
    </submittedName>
</protein>
<organism evidence="2 3">
    <name type="scientific">Zhenhengia yiwuensis</name>
    <dbReference type="NCBI Taxonomy" id="2763666"/>
    <lineage>
        <taxon>Bacteria</taxon>
        <taxon>Bacillati</taxon>
        <taxon>Bacillota</taxon>
        <taxon>Clostridia</taxon>
        <taxon>Lachnospirales</taxon>
        <taxon>Lachnospiraceae</taxon>
        <taxon>Zhenhengia</taxon>
    </lineage>
</organism>
<proteinExistence type="predicted"/>